<evidence type="ECO:0000313" key="1">
    <source>
        <dbReference type="EMBL" id="KPU42925.1"/>
    </source>
</evidence>
<gene>
    <name evidence="1" type="ORF">OXPF_36940</name>
</gene>
<protein>
    <submittedName>
        <fullName evidence="1">Uncharacterized protein</fullName>
    </submittedName>
</protein>
<name>A0A0P8W5J9_9CLOT</name>
<proteinExistence type="predicted"/>
<comment type="caution">
    <text evidence="1">The sequence shown here is derived from an EMBL/GenBank/DDBJ whole genome shotgun (WGS) entry which is preliminary data.</text>
</comment>
<sequence length="48" mass="5402">MCSKEALADFRKFFNPDIIVAIIMAITGAKEKKCKIRAEQVKRTNCIG</sequence>
<dbReference type="Proteomes" id="UP000050326">
    <property type="component" value="Unassembled WGS sequence"/>
</dbReference>
<dbReference type="EMBL" id="LKET01000051">
    <property type="protein sequence ID" value="KPU42925.1"/>
    <property type="molecule type" value="Genomic_DNA"/>
</dbReference>
<evidence type="ECO:0000313" key="2">
    <source>
        <dbReference type="Proteomes" id="UP000050326"/>
    </source>
</evidence>
<organism evidence="1 2">
    <name type="scientific">Oxobacter pfennigii</name>
    <dbReference type="NCBI Taxonomy" id="36849"/>
    <lineage>
        <taxon>Bacteria</taxon>
        <taxon>Bacillati</taxon>
        <taxon>Bacillota</taxon>
        <taxon>Clostridia</taxon>
        <taxon>Eubacteriales</taxon>
        <taxon>Clostridiaceae</taxon>
        <taxon>Oxobacter</taxon>
    </lineage>
</organism>
<dbReference type="AlphaFoldDB" id="A0A0P8W5J9"/>
<dbReference type="STRING" id="36849.OXPF_36940"/>
<reference evidence="1 2" key="1">
    <citation type="submission" date="2015-09" db="EMBL/GenBank/DDBJ databases">
        <title>Genome sequence of Oxobacter pfennigii DSM 3222.</title>
        <authorList>
            <person name="Poehlein A."/>
            <person name="Bengelsdorf F.R."/>
            <person name="Schiel-Bengelsdorf B."/>
            <person name="Duerre P."/>
            <person name="Daniel R."/>
        </authorList>
    </citation>
    <scope>NUCLEOTIDE SEQUENCE [LARGE SCALE GENOMIC DNA]</scope>
    <source>
        <strain evidence="1 2">DSM 3222</strain>
    </source>
</reference>
<keyword evidence="2" id="KW-1185">Reference proteome</keyword>
<accession>A0A0P8W5J9</accession>